<feature type="region of interest" description="Disordered" evidence="1">
    <location>
        <begin position="331"/>
        <end position="577"/>
    </location>
</feature>
<evidence type="ECO:0000256" key="2">
    <source>
        <dbReference type="SAM" id="Phobius"/>
    </source>
</evidence>
<feature type="compositionally biased region" description="Low complexity" evidence="1">
    <location>
        <begin position="519"/>
        <end position="547"/>
    </location>
</feature>
<accession>A0A5J4UC44</accession>
<organism evidence="3 4">
    <name type="scientific">Streblomastix strix</name>
    <dbReference type="NCBI Taxonomy" id="222440"/>
    <lineage>
        <taxon>Eukaryota</taxon>
        <taxon>Metamonada</taxon>
        <taxon>Preaxostyla</taxon>
        <taxon>Oxymonadida</taxon>
        <taxon>Streblomastigidae</taxon>
        <taxon>Streblomastix</taxon>
    </lineage>
</organism>
<feature type="non-terminal residue" evidence="3">
    <location>
        <position position="1"/>
    </location>
</feature>
<keyword evidence="2" id="KW-0472">Membrane</keyword>
<evidence type="ECO:0000256" key="1">
    <source>
        <dbReference type="SAM" id="MobiDB-lite"/>
    </source>
</evidence>
<name>A0A5J4UC44_9EUKA</name>
<dbReference type="Proteomes" id="UP000324800">
    <property type="component" value="Unassembled WGS sequence"/>
</dbReference>
<feature type="compositionally biased region" description="Basic and acidic residues" evidence="1">
    <location>
        <begin position="472"/>
        <end position="500"/>
    </location>
</feature>
<protein>
    <submittedName>
        <fullName evidence="3">Uncharacterized protein</fullName>
    </submittedName>
</protein>
<feature type="compositionally biased region" description="Acidic residues" evidence="1">
    <location>
        <begin position="449"/>
        <end position="461"/>
    </location>
</feature>
<comment type="caution">
    <text evidence="3">The sequence shown here is derived from an EMBL/GenBank/DDBJ whole genome shotgun (WGS) entry which is preliminary data.</text>
</comment>
<keyword evidence="2" id="KW-1133">Transmembrane helix</keyword>
<sequence length="577" mass="65574">STQDQYIWDGKNSSEVCSLSNHAAIKVNGAVVVNIINSTLKYLQDAFLIASDGSQVNVDRLSKLENNGLRKGSMYDFLQTNVICAQRSKVEPQLITNIKIDSNSIPDFDSYENVWAFGRKEDKCNIDIILNNGEIVSPNKSIIITILTNYIPFINFTDAVEAKLYDDGYESEGKWFKLKESDVITPVVDIPSETKKKLNTTSIVIIVVFSVIALIALVLAAISIIYCFCITKKKDKDNKQEQKLKAKQIEIKDNISEVSVKTASNDEEEELAQIVSERDQQIFNKQQSDQRHMQQQTTQNQNQTQRKVNRDTKTDFQAIIQKAELENEKDEVKNLNENVSRREHKHRNAKKDLRRSRKKHVQSRNQTSESAVISIQATDEDPMSRYSSESMSEVEQRNQEVEEEEKKIEDKKKKKQQKQKRLEKNKGEKVVKQKPSKVHNEVVSKGSDEEQEYRESEDEYVEKEIQKKKKENKKESKKSSKRTNSNEKKEESQKRSDSGHQRKSNSKQKSIHDAETDSESSSDISSSSSSSSSSTTSSSSSSSSSTTVKVVVGNKKSPNSTDLLKILDNSNESKDTE</sequence>
<evidence type="ECO:0000313" key="4">
    <source>
        <dbReference type="Proteomes" id="UP000324800"/>
    </source>
</evidence>
<feature type="non-terminal residue" evidence="3">
    <location>
        <position position="577"/>
    </location>
</feature>
<reference evidence="3 4" key="1">
    <citation type="submission" date="2019-03" db="EMBL/GenBank/DDBJ databases">
        <title>Single cell metagenomics reveals metabolic interactions within the superorganism composed of flagellate Streblomastix strix and complex community of Bacteroidetes bacteria on its surface.</title>
        <authorList>
            <person name="Treitli S.C."/>
            <person name="Kolisko M."/>
            <person name="Husnik F."/>
            <person name="Keeling P."/>
            <person name="Hampl V."/>
        </authorList>
    </citation>
    <scope>NUCLEOTIDE SEQUENCE [LARGE SCALE GENOMIC DNA]</scope>
    <source>
        <strain evidence="3">ST1C</strain>
    </source>
</reference>
<evidence type="ECO:0000313" key="3">
    <source>
        <dbReference type="EMBL" id="KAA6367175.1"/>
    </source>
</evidence>
<gene>
    <name evidence="3" type="ORF">EZS28_037298</name>
</gene>
<keyword evidence="2" id="KW-0812">Transmembrane</keyword>
<feature type="transmembrane region" description="Helical" evidence="2">
    <location>
        <begin position="203"/>
        <end position="229"/>
    </location>
</feature>
<proteinExistence type="predicted"/>
<feature type="region of interest" description="Disordered" evidence="1">
    <location>
        <begin position="284"/>
        <end position="312"/>
    </location>
</feature>
<dbReference type="EMBL" id="SNRW01018603">
    <property type="protein sequence ID" value="KAA6367175.1"/>
    <property type="molecule type" value="Genomic_DNA"/>
</dbReference>
<dbReference type="AlphaFoldDB" id="A0A5J4UC44"/>
<feature type="compositionally biased region" description="Basic and acidic residues" evidence="1">
    <location>
        <begin position="420"/>
        <end position="431"/>
    </location>
</feature>
<feature type="compositionally biased region" description="Basic and acidic residues" evidence="1">
    <location>
        <begin position="394"/>
        <end position="411"/>
    </location>
</feature>
<feature type="compositionally biased region" description="Polar residues" evidence="1">
    <location>
        <begin position="363"/>
        <end position="377"/>
    </location>
</feature>
<feature type="compositionally biased region" description="Basic and acidic residues" evidence="1">
    <location>
        <begin position="438"/>
        <end position="448"/>
    </location>
</feature>
<feature type="compositionally biased region" description="Basic residues" evidence="1">
    <location>
        <begin position="342"/>
        <end position="362"/>
    </location>
</feature>
<feature type="compositionally biased region" description="Low complexity" evidence="1">
    <location>
        <begin position="293"/>
        <end position="306"/>
    </location>
</feature>